<sequence length="253" mass="28493">MSETGTYVYAVARNLDGELLSGLEGFGDNPVRVIGHRELSAVVCTVDLDEFGEAALRRNLEVLSWVEKTARRHDEIVRRVAAMTTALAPFRLVTIYRSDDAARDRIEELYDDLVGALDRVEGRTEWSVKAFCRPQPARSVPAEPINSGVAYLERRRAEIRSRQQDAVEQELLADQLFWDLVPIAAATRRLAAQDQRLSGRRDAMALNAAFLVDDDRSTEFLELVDVVRTRYPSLDLDVNGPWPPYSFAVLDKS</sequence>
<reference evidence="4 5" key="1">
    <citation type="submission" date="2019-06" db="EMBL/GenBank/DDBJ databases">
        <title>Sequencing the genomes of 1000 actinobacteria strains.</title>
        <authorList>
            <person name="Klenk H.-P."/>
        </authorList>
    </citation>
    <scope>NUCLEOTIDE SEQUENCE [LARGE SCALE GENOMIC DNA]</scope>
    <source>
        <strain evidence="4 5">DSM 17305</strain>
    </source>
</reference>
<name>A0A542E7I6_9ACTN</name>
<evidence type="ECO:0000256" key="1">
    <source>
        <dbReference type="ARBA" id="ARBA00022987"/>
    </source>
</evidence>
<keyword evidence="1" id="KW-0304">Gas vesicle</keyword>
<dbReference type="InterPro" id="IPR009430">
    <property type="entry name" value="GvpL/GvpF"/>
</dbReference>
<dbReference type="PANTHER" id="PTHR36852:SF1">
    <property type="entry name" value="PROTEIN GVPL 2"/>
    <property type="match status" value="1"/>
</dbReference>
<comment type="similarity">
    <text evidence="3">Belongs to the gas vesicle GvpF/GvpL family.</text>
</comment>
<comment type="caution">
    <text evidence="4">The sequence shown here is derived from an EMBL/GenBank/DDBJ whole genome shotgun (WGS) entry which is preliminary data.</text>
</comment>
<evidence type="ECO:0000256" key="3">
    <source>
        <dbReference type="ARBA" id="ARBA00035643"/>
    </source>
</evidence>
<accession>A0A542E7I6</accession>
<proteinExistence type="inferred from homology"/>
<comment type="subcellular location">
    <subcellularLocation>
        <location evidence="2">Gas vesicle</location>
    </subcellularLocation>
</comment>
<protein>
    <submittedName>
        <fullName evidence="4">Gas vesicle protein GvpL/GvpF</fullName>
    </submittedName>
</protein>
<dbReference type="EMBL" id="VFMM01000002">
    <property type="protein sequence ID" value="TQJ11300.1"/>
    <property type="molecule type" value="Genomic_DNA"/>
</dbReference>
<evidence type="ECO:0000313" key="4">
    <source>
        <dbReference type="EMBL" id="TQJ11300.1"/>
    </source>
</evidence>
<dbReference type="Proteomes" id="UP000316298">
    <property type="component" value="Unassembled WGS sequence"/>
</dbReference>
<dbReference type="RefSeq" id="WP_185759378.1">
    <property type="nucleotide sequence ID" value="NZ_BAAAKA010000025.1"/>
</dbReference>
<dbReference type="Pfam" id="PF06386">
    <property type="entry name" value="GvpL_GvpF"/>
    <property type="match status" value="1"/>
</dbReference>
<evidence type="ECO:0000256" key="2">
    <source>
        <dbReference type="ARBA" id="ARBA00035108"/>
    </source>
</evidence>
<dbReference type="GO" id="GO:0031411">
    <property type="term" value="C:gas vesicle"/>
    <property type="evidence" value="ECO:0007669"/>
    <property type="project" value="UniProtKB-SubCell"/>
</dbReference>
<dbReference type="PANTHER" id="PTHR36852">
    <property type="entry name" value="PROTEIN GVPL 2"/>
    <property type="match status" value="1"/>
</dbReference>
<organism evidence="4 5">
    <name type="scientific">Kribbella jejuensis</name>
    <dbReference type="NCBI Taxonomy" id="236068"/>
    <lineage>
        <taxon>Bacteria</taxon>
        <taxon>Bacillati</taxon>
        <taxon>Actinomycetota</taxon>
        <taxon>Actinomycetes</taxon>
        <taxon>Propionibacteriales</taxon>
        <taxon>Kribbellaceae</taxon>
        <taxon>Kribbella</taxon>
    </lineage>
</organism>
<dbReference type="AlphaFoldDB" id="A0A542E7I6"/>
<evidence type="ECO:0000313" key="5">
    <source>
        <dbReference type="Proteomes" id="UP000316298"/>
    </source>
</evidence>
<dbReference type="GO" id="GO:0031412">
    <property type="term" value="P:gas vesicle organization"/>
    <property type="evidence" value="ECO:0007669"/>
    <property type="project" value="InterPro"/>
</dbReference>
<keyword evidence="5" id="KW-1185">Reference proteome</keyword>
<gene>
    <name evidence="4" type="ORF">FB475_4211</name>
</gene>